<keyword evidence="14" id="KW-1185">Reference proteome</keyword>
<dbReference type="SMART" id="SM00322">
    <property type="entry name" value="KH"/>
    <property type="match status" value="1"/>
</dbReference>
<dbReference type="InterPro" id="IPR017705">
    <property type="entry name" value="Ribonuclease_Y"/>
</dbReference>
<dbReference type="SUPFAM" id="SSF109604">
    <property type="entry name" value="HD-domain/PDEase-like"/>
    <property type="match status" value="1"/>
</dbReference>
<evidence type="ECO:0000256" key="5">
    <source>
        <dbReference type="ARBA" id="ARBA00022801"/>
    </source>
</evidence>
<dbReference type="SMART" id="SM00471">
    <property type="entry name" value="HDc"/>
    <property type="match status" value="1"/>
</dbReference>
<dbReference type="RefSeq" id="WP_224323713.1">
    <property type="nucleotide sequence ID" value="NZ_JACGBB010000001.1"/>
</dbReference>
<gene>
    <name evidence="9 13" type="primary">rny</name>
    <name evidence="13" type="ORF">AVCANL283_00270</name>
</gene>
<evidence type="ECO:0000256" key="3">
    <source>
        <dbReference type="ARBA" id="ARBA00022722"/>
    </source>
</evidence>
<keyword evidence="6 9" id="KW-0694">RNA-binding</keyword>
<dbReference type="CDD" id="cd22431">
    <property type="entry name" value="KH-I_RNaseY"/>
    <property type="match status" value="1"/>
</dbReference>
<evidence type="ECO:0000259" key="12">
    <source>
        <dbReference type="PROSITE" id="PS51831"/>
    </source>
</evidence>
<dbReference type="InterPro" id="IPR036612">
    <property type="entry name" value="KH_dom_type_1_sf"/>
</dbReference>
<evidence type="ECO:0000256" key="8">
    <source>
        <dbReference type="ARBA" id="ARBA00023136"/>
    </source>
</evidence>
<protein>
    <recommendedName>
        <fullName evidence="9 10">Ribonuclease Y</fullName>
        <shortName evidence="9">RNase Y</shortName>
        <ecNumber evidence="9 10">3.1.-.-</ecNumber>
    </recommendedName>
</protein>
<dbReference type="PANTHER" id="PTHR12826">
    <property type="entry name" value="RIBONUCLEASE Y"/>
    <property type="match status" value="1"/>
</dbReference>
<organism evidence="13 14">
    <name type="scientific">Campylobacter canadensis</name>
    <dbReference type="NCBI Taxonomy" id="449520"/>
    <lineage>
        <taxon>Bacteria</taxon>
        <taxon>Pseudomonadati</taxon>
        <taxon>Campylobacterota</taxon>
        <taxon>Epsilonproteobacteria</taxon>
        <taxon>Campylobacterales</taxon>
        <taxon>Campylobacteraceae</taxon>
        <taxon>Campylobacter</taxon>
    </lineage>
</organism>
<name>A0ABS7WP51_9BACT</name>
<dbReference type="InterPro" id="IPR004088">
    <property type="entry name" value="KH_dom_type_1"/>
</dbReference>
<dbReference type="PANTHER" id="PTHR12826:SF15">
    <property type="entry name" value="RIBONUCLEASE Y"/>
    <property type="match status" value="1"/>
</dbReference>
<keyword evidence="11" id="KW-0175">Coiled coil</keyword>
<keyword evidence="1 9" id="KW-1003">Cell membrane</keyword>
<comment type="function">
    <text evidence="9">Endoribonuclease that initiates mRNA decay.</text>
</comment>
<dbReference type="EMBL" id="JACGBB010000001">
    <property type="protein sequence ID" value="MBZ7986546.1"/>
    <property type="molecule type" value="Genomic_DNA"/>
</dbReference>
<reference evidence="13 14" key="1">
    <citation type="submission" date="2020-07" db="EMBL/GenBank/DDBJ databases">
        <title>Transfer of Campylobacter canadensis to the novel genus Avispirillum gen. nov., that also includes two novel species recovered from migratory waterfowl: Avispirillum anseris sp. nov. and Avispirillum brantae sp. nov.</title>
        <authorList>
            <person name="Miller W.G."/>
            <person name="Chapman M.H."/>
            <person name="Yee E."/>
            <person name="Inglis G.D."/>
        </authorList>
    </citation>
    <scope>NUCLEOTIDE SEQUENCE [LARGE SCALE GENOMIC DNA]</scope>
    <source>
        <strain evidence="13 14">L283</strain>
    </source>
</reference>
<evidence type="ECO:0000313" key="13">
    <source>
        <dbReference type="EMBL" id="MBZ7986546.1"/>
    </source>
</evidence>
<evidence type="ECO:0000256" key="11">
    <source>
        <dbReference type="SAM" id="Coils"/>
    </source>
</evidence>
<proteinExistence type="inferred from homology"/>
<comment type="subcellular location">
    <subcellularLocation>
        <location evidence="9">Cell membrane</location>
        <topology evidence="9">Single-pass membrane protein</topology>
    </subcellularLocation>
</comment>
<keyword evidence="3 9" id="KW-0540">Nuclease</keyword>
<dbReference type="Gene3D" id="1.10.3210.10">
    <property type="entry name" value="Hypothetical protein af1432"/>
    <property type="match status" value="1"/>
</dbReference>
<evidence type="ECO:0000256" key="7">
    <source>
        <dbReference type="ARBA" id="ARBA00022989"/>
    </source>
</evidence>
<keyword evidence="4 9" id="KW-0255">Endonuclease</keyword>
<dbReference type="InterPro" id="IPR022711">
    <property type="entry name" value="RNase_Y_N"/>
</dbReference>
<evidence type="ECO:0000313" key="14">
    <source>
        <dbReference type="Proteomes" id="UP000786183"/>
    </source>
</evidence>
<dbReference type="EC" id="3.1.-.-" evidence="9 10"/>
<keyword evidence="7 9" id="KW-1133">Transmembrane helix</keyword>
<evidence type="ECO:0000256" key="6">
    <source>
        <dbReference type="ARBA" id="ARBA00022884"/>
    </source>
</evidence>
<dbReference type="InterPro" id="IPR003607">
    <property type="entry name" value="HD/PDEase_dom"/>
</dbReference>
<keyword evidence="5 9" id="KW-0378">Hydrolase</keyword>
<dbReference type="HAMAP" id="MF_00335">
    <property type="entry name" value="RNase_Y"/>
    <property type="match status" value="1"/>
</dbReference>
<dbReference type="Proteomes" id="UP000786183">
    <property type="component" value="Unassembled WGS sequence"/>
</dbReference>
<evidence type="ECO:0000256" key="4">
    <source>
        <dbReference type="ARBA" id="ARBA00022759"/>
    </source>
</evidence>
<dbReference type="InterPro" id="IPR006674">
    <property type="entry name" value="HD_domain"/>
</dbReference>
<dbReference type="Pfam" id="PF00013">
    <property type="entry name" value="KH_1"/>
    <property type="match status" value="1"/>
</dbReference>
<dbReference type="SUPFAM" id="SSF54791">
    <property type="entry name" value="Eukaryotic type KH-domain (KH-domain type I)"/>
    <property type="match status" value="1"/>
</dbReference>
<dbReference type="CDD" id="cd00077">
    <property type="entry name" value="HDc"/>
    <property type="match status" value="1"/>
</dbReference>
<feature type="transmembrane region" description="Helical" evidence="9">
    <location>
        <begin position="6"/>
        <end position="24"/>
    </location>
</feature>
<dbReference type="NCBIfam" id="TIGR03319">
    <property type="entry name" value="RNase_Y"/>
    <property type="match status" value="1"/>
</dbReference>
<dbReference type="Gene3D" id="3.30.1370.10">
    <property type="entry name" value="K Homology domain, type 1"/>
    <property type="match status" value="1"/>
</dbReference>
<keyword evidence="8 9" id="KW-0472">Membrane</keyword>
<dbReference type="InterPro" id="IPR006675">
    <property type="entry name" value="HDIG_dom"/>
</dbReference>
<evidence type="ECO:0000256" key="9">
    <source>
        <dbReference type="HAMAP-Rule" id="MF_00335"/>
    </source>
</evidence>
<dbReference type="Pfam" id="PF12072">
    <property type="entry name" value="RNase_Y_N"/>
    <property type="match status" value="1"/>
</dbReference>
<feature type="coiled-coil region" evidence="11">
    <location>
        <begin position="111"/>
        <end position="138"/>
    </location>
</feature>
<dbReference type="NCBIfam" id="TIGR00277">
    <property type="entry name" value="HDIG"/>
    <property type="match status" value="1"/>
</dbReference>
<dbReference type="Pfam" id="PF01966">
    <property type="entry name" value="HD"/>
    <property type="match status" value="1"/>
</dbReference>
<keyword evidence="2 9" id="KW-0812">Transmembrane</keyword>
<accession>A0ABS7WP51</accession>
<comment type="caution">
    <text evidence="13">The sequence shown here is derived from an EMBL/GenBank/DDBJ whole genome shotgun (WGS) entry which is preliminary data.</text>
</comment>
<evidence type="ECO:0000256" key="1">
    <source>
        <dbReference type="ARBA" id="ARBA00022475"/>
    </source>
</evidence>
<dbReference type="PROSITE" id="PS51831">
    <property type="entry name" value="HD"/>
    <property type="match status" value="1"/>
</dbReference>
<dbReference type="InterPro" id="IPR004087">
    <property type="entry name" value="KH_dom"/>
</dbReference>
<sequence length="526" mass="59181">MSVGEIISLPIVLILGLIIGYCIAKKINDAHFKIHEEQAKAKAKAIEYEAEKILQNADKVLENAKTSETKIELRYKKTYEELSNNLQKDFNFKLLELEKKEHNLCVMQESFNKEKQVVEQLQIQIADEKQENLKLKEYYDLKTKELLKTIENVSGLTQEEAKELVLNNVKEQSRAEIAHIVRKYEEEAKSQAKAKAGYILAQATTRYAGEYVSERLISVINLKSDDLKGRIIGKEGRNIKTLEMVLGVDVIIDDTPNAIIISSFNVLRRAIAKKVIELLIEDGRIQPARIEELHERVSNEFEEEMFNSGQEVVMDLGLTKMAPELIRLIGRLKYRASYGQNALTHSLEVAHLAGIIADECGGNARLARRAGILHDIGKALTHDYEGSHVDLGAMICKRHKEHAVVLNAIYAHHGHEEATSIEAAAVCTADVLSAARPGARREVLEAFLKRVSDLEEIAKKRTQVKKAYAINAGREIRIIVNAKLINDDESILLAKEIAQEIESNMQFPGEVKVNVIRETRAVEIAK</sequence>
<feature type="domain" description="HD" evidence="12">
    <location>
        <begin position="342"/>
        <end position="435"/>
    </location>
</feature>
<comment type="similarity">
    <text evidence="9">Belongs to the RNase Y family.</text>
</comment>
<evidence type="ECO:0000256" key="2">
    <source>
        <dbReference type="ARBA" id="ARBA00022692"/>
    </source>
</evidence>
<evidence type="ECO:0000256" key="10">
    <source>
        <dbReference type="NCBIfam" id="TIGR03319"/>
    </source>
</evidence>